<gene>
    <name evidence="1" type="ORF">PEPMIC_00310</name>
</gene>
<reference evidence="1 2" key="2">
    <citation type="submission" date="2007-09" db="EMBL/GenBank/DDBJ databases">
        <authorList>
            <person name="Fulton L."/>
            <person name="Clifton S."/>
            <person name="Fulton B."/>
            <person name="Xu J."/>
            <person name="Minx P."/>
            <person name="Pepin K.H."/>
            <person name="Johnson M."/>
            <person name="Thiruvilangam P."/>
            <person name="Bhonagiri V."/>
            <person name="Nash W.E."/>
            <person name="Mardis E.R."/>
            <person name="Wilson R.K."/>
        </authorList>
    </citation>
    <scope>NUCLEOTIDE SEQUENCE [LARGE SCALE GENOMIC DNA]</scope>
    <source>
        <strain evidence="1 2">ATCC 33270</strain>
    </source>
</reference>
<dbReference type="AlphaFoldDB" id="A8SJH7"/>
<dbReference type="eggNOG" id="ENOG5033GXJ">
    <property type="taxonomic scope" value="Bacteria"/>
</dbReference>
<dbReference type="EMBL" id="ABEE02000015">
    <property type="protein sequence ID" value="EDP24461.1"/>
    <property type="molecule type" value="Genomic_DNA"/>
</dbReference>
<dbReference type="HOGENOM" id="CLU_196026_0_0_9"/>
<proteinExistence type="predicted"/>
<reference evidence="1 2" key="1">
    <citation type="submission" date="2007-09" db="EMBL/GenBank/DDBJ databases">
        <title>Draft genome sequence of Peptostreptococcus micros (ATCC 33270).</title>
        <authorList>
            <person name="Sudarsanam P."/>
            <person name="Ley R."/>
            <person name="Guruge J."/>
            <person name="Turnbaugh P.J."/>
            <person name="Mahowald M."/>
            <person name="Liep D."/>
            <person name="Gordon J."/>
        </authorList>
    </citation>
    <scope>NUCLEOTIDE SEQUENCE [LARGE SCALE GENOMIC DNA]</scope>
    <source>
        <strain evidence="1 2">ATCC 33270</strain>
    </source>
</reference>
<sequence>MERYINISLDLKPIISKQLDFRIPSSMKLKEILQIISDSYQLEISLDNPSMRIVQTGKILLSTSTFESLKDGMLIKLETI</sequence>
<dbReference type="RefSeq" id="WP_004832145.1">
    <property type="nucleotide sequence ID" value="NZ_DS483516.1"/>
</dbReference>
<dbReference type="GeneID" id="93384419"/>
<name>A8SJH7_9FIRM</name>
<protein>
    <recommendedName>
        <fullName evidence="3">Type VII secretion protein, YukD family</fullName>
    </recommendedName>
</protein>
<evidence type="ECO:0008006" key="3">
    <source>
        <dbReference type="Google" id="ProtNLM"/>
    </source>
</evidence>
<dbReference type="Gene3D" id="3.10.20.90">
    <property type="entry name" value="Phosphatidylinositol 3-kinase Catalytic Subunit, Chain A, domain 1"/>
    <property type="match status" value="1"/>
</dbReference>
<accession>A8SJH7</accession>
<organism evidence="1 2">
    <name type="scientific">Parvimonas micra ATCC 33270</name>
    <dbReference type="NCBI Taxonomy" id="411465"/>
    <lineage>
        <taxon>Bacteria</taxon>
        <taxon>Bacillati</taxon>
        <taxon>Bacillota</taxon>
        <taxon>Tissierellia</taxon>
        <taxon>Tissierellales</taxon>
        <taxon>Peptoniphilaceae</taxon>
        <taxon>Parvimonas</taxon>
    </lineage>
</organism>
<evidence type="ECO:0000313" key="2">
    <source>
        <dbReference type="Proteomes" id="UP000003162"/>
    </source>
</evidence>
<comment type="caution">
    <text evidence="1">The sequence shown here is derived from an EMBL/GenBank/DDBJ whole genome shotgun (WGS) entry which is preliminary data.</text>
</comment>
<dbReference type="Proteomes" id="UP000003162">
    <property type="component" value="Unassembled WGS sequence"/>
</dbReference>
<evidence type="ECO:0000313" key="1">
    <source>
        <dbReference type="EMBL" id="EDP24461.1"/>
    </source>
</evidence>